<dbReference type="GeneID" id="111360023"/>
<proteinExistence type="predicted"/>
<evidence type="ECO:0000313" key="5">
    <source>
        <dbReference type="Proteomes" id="UP000301870"/>
    </source>
</evidence>
<dbReference type="Pfam" id="PF00379">
    <property type="entry name" value="Chitin_bind_4"/>
    <property type="match status" value="1"/>
</dbReference>
<feature type="chain" id="PRO_5039953141" evidence="4">
    <location>
        <begin position="16"/>
        <end position="132"/>
    </location>
</feature>
<keyword evidence="1 3" id="KW-0193">Cuticle</keyword>
<dbReference type="InterPro" id="IPR000618">
    <property type="entry name" value="Insect_cuticle"/>
</dbReference>
<keyword evidence="2 4" id="KW-0732">Signal</keyword>
<dbReference type="PRINTS" id="PR00947">
    <property type="entry name" value="CUTICLE"/>
</dbReference>
<dbReference type="RefSeq" id="XP_022831584.1">
    <property type="nucleotide sequence ID" value="XM_022975816.1"/>
</dbReference>
<gene>
    <name evidence="6" type="primary">LOC111360023</name>
</gene>
<dbReference type="PROSITE" id="PS51155">
    <property type="entry name" value="CHIT_BIND_RR_2"/>
    <property type="match status" value="1"/>
</dbReference>
<evidence type="ECO:0000256" key="1">
    <source>
        <dbReference type="ARBA" id="ARBA00022460"/>
    </source>
</evidence>
<dbReference type="GO" id="GO:0062129">
    <property type="term" value="C:chitin-based extracellular matrix"/>
    <property type="evidence" value="ECO:0007669"/>
    <property type="project" value="TreeGrafter"/>
</dbReference>
<evidence type="ECO:0000256" key="4">
    <source>
        <dbReference type="SAM" id="SignalP"/>
    </source>
</evidence>
<dbReference type="AlphaFoldDB" id="A0A9J7IZX6"/>
<dbReference type="Proteomes" id="UP000301870">
    <property type="component" value="Chromosome 3"/>
</dbReference>
<evidence type="ECO:0000313" key="6">
    <source>
        <dbReference type="RefSeq" id="XP_022831584.1"/>
    </source>
</evidence>
<organism evidence="5 6">
    <name type="scientific">Spodoptera litura</name>
    <name type="common">Asian cotton leafworm</name>
    <dbReference type="NCBI Taxonomy" id="69820"/>
    <lineage>
        <taxon>Eukaryota</taxon>
        <taxon>Metazoa</taxon>
        <taxon>Ecdysozoa</taxon>
        <taxon>Arthropoda</taxon>
        <taxon>Hexapoda</taxon>
        <taxon>Insecta</taxon>
        <taxon>Pterygota</taxon>
        <taxon>Neoptera</taxon>
        <taxon>Endopterygota</taxon>
        <taxon>Lepidoptera</taxon>
        <taxon>Glossata</taxon>
        <taxon>Ditrysia</taxon>
        <taxon>Noctuoidea</taxon>
        <taxon>Noctuidae</taxon>
        <taxon>Amphipyrinae</taxon>
        <taxon>Spodoptera</taxon>
    </lineage>
</organism>
<dbReference type="GO" id="GO:0008010">
    <property type="term" value="F:structural constituent of chitin-based larval cuticle"/>
    <property type="evidence" value="ECO:0007669"/>
    <property type="project" value="TreeGrafter"/>
</dbReference>
<dbReference type="InterPro" id="IPR050468">
    <property type="entry name" value="Cuticle_Struct_Prot"/>
</dbReference>
<feature type="signal peptide" evidence="4">
    <location>
        <begin position="1"/>
        <end position="15"/>
    </location>
</feature>
<dbReference type="PROSITE" id="PS00233">
    <property type="entry name" value="CHIT_BIND_RR_1"/>
    <property type="match status" value="1"/>
</dbReference>
<dbReference type="KEGG" id="sliu:111360023"/>
<dbReference type="PANTHER" id="PTHR10380">
    <property type="entry name" value="CUTICLE PROTEIN"/>
    <property type="match status" value="1"/>
</dbReference>
<reference evidence="6" key="1">
    <citation type="submission" date="2025-08" db="UniProtKB">
        <authorList>
            <consortium name="RefSeq"/>
        </authorList>
    </citation>
    <scope>IDENTIFICATION</scope>
    <source>
        <strain evidence="6">Ishihara</strain>
        <tissue evidence="6">Whole body</tissue>
    </source>
</reference>
<dbReference type="PANTHER" id="PTHR10380:SF238">
    <property type="entry name" value="CUTICULAR PROTEIN 65EA-RELATED"/>
    <property type="match status" value="1"/>
</dbReference>
<protein>
    <submittedName>
        <fullName evidence="6">Larval cuticle protein LCP-17-like</fullName>
    </submittedName>
</protein>
<keyword evidence="5" id="KW-1185">Reference proteome</keyword>
<dbReference type="CTD" id="100379460"/>
<accession>A0A9J7IZX6</accession>
<dbReference type="OrthoDB" id="6343684at2759"/>
<name>A0A9J7IZX6_SPOLT</name>
<dbReference type="InterPro" id="IPR031311">
    <property type="entry name" value="CHIT_BIND_RR_consensus"/>
</dbReference>
<evidence type="ECO:0000256" key="3">
    <source>
        <dbReference type="PROSITE-ProRule" id="PRU00497"/>
    </source>
</evidence>
<sequence length="132" mass="14396">MKFLILSVCVALAAADVSHILPKDEKSAQILKQELDVGVEGQYQWAYETENGIAANEAGSLKQIDAETSAQVAQGQASWKSPEGEQIQFQYVADENGYQPQGSHLPTSPPIPEAILRALEYIRAHPPPPEKN</sequence>
<evidence type="ECO:0000256" key="2">
    <source>
        <dbReference type="ARBA" id="ARBA00022729"/>
    </source>
</evidence>